<comment type="caution">
    <text evidence="2">The sequence shown here is derived from an EMBL/GenBank/DDBJ whole genome shotgun (WGS) entry which is preliminary data.</text>
</comment>
<dbReference type="Proteomes" id="UP001283361">
    <property type="component" value="Unassembled WGS sequence"/>
</dbReference>
<reference evidence="2" key="1">
    <citation type="journal article" date="2023" name="G3 (Bethesda)">
        <title>A reference genome for the long-term kleptoplast-retaining sea slug Elysia crispata morphotype clarki.</title>
        <authorList>
            <person name="Eastman K.E."/>
            <person name="Pendleton A.L."/>
            <person name="Shaikh M.A."/>
            <person name="Suttiyut T."/>
            <person name="Ogas R."/>
            <person name="Tomko P."/>
            <person name="Gavelis G."/>
            <person name="Widhalm J.R."/>
            <person name="Wisecaver J.H."/>
        </authorList>
    </citation>
    <scope>NUCLEOTIDE SEQUENCE</scope>
    <source>
        <strain evidence="2">ECLA1</strain>
    </source>
</reference>
<evidence type="ECO:0000256" key="1">
    <source>
        <dbReference type="SAM" id="MobiDB-lite"/>
    </source>
</evidence>
<keyword evidence="3" id="KW-1185">Reference proteome</keyword>
<protein>
    <submittedName>
        <fullName evidence="2">Uncharacterized protein</fullName>
    </submittedName>
</protein>
<sequence>MTAQLEDRKFQALIRRTSLRLRIHADMTKASNSSVRVRKLAPRHRPHPSPDAAKNVEHRSVLEQCSTVTVRGPCIDREH</sequence>
<feature type="compositionally biased region" description="Basic residues" evidence="1">
    <location>
        <begin position="36"/>
        <end position="47"/>
    </location>
</feature>
<organism evidence="2 3">
    <name type="scientific">Elysia crispata</name>
    <name type="common">lettuce slug</name>
    <dbReference type="NCBI Taxonomy" id="231223"/>
    <lineage>
        <taxon>Eukaryota</taxon>
        <taxon>Metazoa</taxon>
        <taxon>Spiralia</taxon>
        <taxon>Lophotrochozoa</taxon>
        <taxon>Mollusca</taxon>
        <taxon>Gastropoda</taxon>
        <taxon>Heterobranchia</taxon>
        <taxon>Euthyneura</taxon>
        <taxon>Panpulmonata</taxon>
        <taxon>Sacoglossa</taxon>
        <taxon>Placobranchoidea</taxon>
        <taxon>Plakobranchidae</taxon>
        <taxon>Elysia</taxon>
    </lineage>
</organism>
<evidence type="ECO:0000313" key="3">
    <source>
        <dbReference type="Proteomes" id="UP001283361"/>
    </source>
</evidence>
<accession>A0AAE1B4L3</accession>
<feature type="region of interest" description="Disordered" evidence="1">
    <location>
        <begin position="30"/>
        <end position="55"/>
    </location>
</feature>
<name>A0AAE1B4L3_9GAST</name>
<dbReference type="EMBL" id="JAWDGP010000590">
    <property type="protein sequence ID" value="KAK3799279.1"/>
    <property type="molecule type" value="Genomic_DNA"/>
</dbReference>
<gene>
    <name evidence="2" type="ORF">RRG08_054405</name>
</gene>
<evidence type="ECO:0000313" key="2">
    <source>
        <dbReference type="EMBL" id="KAK3799279.1"/>
    </source>
</evidence>
<dbReference type="AlphaFoldDB" id="A0AAE1B4L3"/>
<proteinExistence type="predicted"/>